<gene>
    <name evidence="14" type="ORF">BN7_3532</name>
</gene>
<dbReference type="GO" id="GO:0048193">
    <property type="term" value="P:Golgi vesicle transport"/>
    <property type="evidence" value="ECO:0007669"/>
    <property type="project" value="InterPro"/>
</dbReference>
<comment type="similarity">
    <text evidence="2">Belongs to the syntaxin family.</text>
</comment>
<evidence type="ECO:0000256" key="7">
    <source>
        <dbReference type="ARBA" id="ARBA00023034"/>
    </source>
</evidence>
<evidence type="ECO:0000313" key="15">
    <source>
        <dbReference type="Proteomes" id="UP000009328"/>
    </source>
</evidence>
<feature type="domain" description="T-SNARE coiled-coil homology" evidence="13">
    <location>
        <begin position="135"/>
        <end position="197"/>
    </location>
</feature>
<dbReference type="InterPro" id="IPR010989">
    <property type="entry name" value="SNARE"/>
</dbReference>
<protein>
    <recommendedName>
        <fullName evidence="10">t-SNARE affecting a late Golgi compartment protein 1</fullName>
    </recommendedName>
</protein>
<feature type="transmembrane region" description="Helical" evidence="12">
    <location>
        <begin position="208"/>
        <end position="226"/>
    </location>
</feature>
<keyword evidence="4 12" id="KW-0812">Transmembrane</keyword>
<dbReference type="SUPFAM" id="SSF58038">
    <property type="entry name" value="SNARE fusion complex"/>
    <property type="match status" value="1"/>
</dbReference>
<dbReference type="Proteomes" id="UP000009328">
    <property type="component" value="Unassembled WGS sequence"/>
</dbReference>
<dbReference type="SMART" id="SM00397">
    <property type="entry name" value="t_SNARE"/>
    <property type="match status" value="1"/>
</dbReference>
<comment type="caution">
    <text evidence="14">The sequence shown here is derived from an EMBL/GenBank/DDBJ whole genome shotgun (WGS) entry which is preliminary data.</text>
</comment>
<evidence type="ECO:0000256" key="9">
    <source>
        <dbReference type="ARBA" id="ARBA00023136"/>
    </source>
</evidence>
<evidence type="ECO:0000256" key="4">
    <source>
        <dbReference type="ARBA" id="ARBA00022692"/>
    </source>
</evidence>
<evidence type="ECO:0000256" key="5">
    <source>
        <dbReference type="ARBA" id="ARBA00022927"/>
    </source>
</evidence>
<keyword evidence="9 12" id="KW-0472">Membrane</keyword>
<dbReference type="PROSITE" id="PS50192">
    <property type="entry name" value="T_SNARE"/>
    <property type="match status" value="1"/>
</dbReference>
<keyword evidence="15" id="KW-1185">Reference proteome</keyword>
<organism evidence="14 15">
    <name type="scientific">Wickerhamomyces ciferrii (strain ATCC 14091 / BCRC 22168 / CBS 111 / JCM 3599 / NBRC 0793 / NRRL Y-1031 F-60-10)</name>
    <name type="common">Yeast</name>
    <name type="synonym">Pichia ciferrii</name>
    <dbReference type="NCBI Taxonomy" id="1206466"/>
    <lineage>
        <taxon>Eukaryota</taxon>
        <taxon>Fungi</taxon>
        <taxon>Dikarya</taxon>
        <taxon>Ascomycota</taxon>
        <taxon>Saccharomycotina</taxon>
        <taxon>Saccharomycetes</taxon>
        <taxon>Phaffomycetales</taxon>
        <taxon>Wickerhamomycetaceae</taxon>
        <taxon>Wickerhamomyces</taxon>
    </lineage>
</organism>
<keyword evidence="6 12" id="KW-1133">Transmembrane helix</keyword>
<evidence type="ECO:0000259" key="13">
    <source>
        <dbReference type="PROSITE" id="PS50192"/>
    </source>
</evidence>
<dbReference type="SUPFAM" id="SSF47661">
    <property type="entry name" value="t-snare proteins"/>
    <property type="match status" value="1"/>
</dbReference>
<dbReference type="Gene3D" id="1.20.5.110">
    <property type="match status" value="1"/>
</dbReference>
<evidence type="ECO:0000256" key="11">
    <source>
        <dbReference type="SAM" id="Coils"/>
    </source>
</evidence>
<dbReference type="CDD" id="cd21444">
    <property type="entry name" value="SNARE_NTD_Tlg1p-like"/>
    <property type="match status" value="1"/>
</dbReference>
<evidence type="ECO:0000313" key="14">
    <source>
        <dbReference type="EMBL" id="CCH43977.1"/>
    </source>
</evidence>
<dbReference type="EMBL" id="CAIF01000097">
    <property type="protein sequence ID" value="CCH43977.1"/>
    <property type="molecule type" value="Genomic_DNA"/>
</dbReference>
<accession>K0KP56</accession>
<keyword evidence="8 11" id="KW-0175">Coiled coil</keyword>
<dbReference type="FunFam" id="1.20.5.110:FF:000006">
    <property type="entry name" value="Syntaxin 6"/>
    <property type="match status" value="1"/>
</dbReference>
<dbReference type="eggNOG" id="KOG3202">
    <property type="taxonomic scope" value="Eukaryota"/>
</dbReference>
<dbReference type="InterPro" id="IPR015260">
    <property type="entry name" value="Syntaxin-6/10/61_N"/>
</dbReference>
<dbReference type="GO" id="GO:0000139">
    <property type="term" value="C:Golgi membrane"/>
    <property type="evidence" value="ECO:0007669"/>
    <property type="project" value="UniProtKB-SubCell"/>
</dbReference>
<dbReference type="GO" id="GO:0015031">
    <property type="term" value="P:protein transport"/>
    <property type="evidence" value="ECO:0007669"/>
    <property type="project" value="UniProtKB-KW"/>
</dbReference>
<dbReference type="FunCoup" id="K0KP56">
    <property type="interactions" value="280"/>
</dbReference>
<keyword evidence="5" id="KW-0653">Protein transport</keyword>
<sequence>MDPFVEVLEDAQHQITNLEEFLKKITIVNENNRSDFNNNISELEETISDLKESIQSSKEDPEFFQISNTEINKRESIVKKLEDSIQQLQLQWSSKNGNSNNPFIRYDETDENGKSGEANGVVDEDYNKFSQLQQEEMMREQDDQLDGVYTTMQNINLQARTMGEELEDQAYIIDEVDSELDRVGGKLGRGMRQVEHVIRKNQERAGDCCIGVLIVALIVLLVLVIVV</sequence>
<proteinExistence type="inferred from homology"/>
<dbReference type="Pfam" id="PF09177">
    <property type="entry name" value="STX6_10_61_N"/>
    <property type="match status" value="1"/>
</dbReference>
<dbReference type="InParanoid" id="K0KP56"/>
<comment type="subcellular location">
    <subcellularLocation>
        <location evidence="1">Golgi apparatus membrane</location>
        <topology evidence="1">Single-pass type IV membrane protein</topology>
    </subcellularLocation>
</comment>
<evidence type="ECO:0000256" key="8">
    <source>
        <dbReference type="ARBA" id="ARBA00023054"/>
    </source>
</evidence>
<keyword evidence="3" id="KW-0813">Transport</keyword>
<dbReference type="PANTHER" id="PTHR12791">
    <property type="entry name" value="GOLGI SNARE BET1-RELATED"/>
    <property type="match status" value="1"/>
</dbReference>
<dbReference type="GO" id="GO:0005484">
    <property type="term" value="F:SNAP receptor activity"/>
    <property type="evidence" value="ECO:0007669"/>
    <property type="project" value="UniProtKB-ARBA"/>
</dbReference>
<dbReference type="Gene3D" id="1.20.58.90">
    <property type="match status" value="1"/>
</dbReference>
<evidence type="ECO:0000256" key="6">
    <source>
        <dbReference type="ARBA" id="ARBA00022989"/>
    </source>
</evidence>
<dbReference type="InterPro" id="IPR000727">
    <property type="entry name" value="T_SNARE_dom"/>
</dbReference>
<dbReference type="STRING" id="1206466.K0KP56"/>
<evidence type="ECO:0000256" key="2">
    <source>
        <dbReference type="ARBA" id="ARBA00009063"/>
    </source>
</evidence>
<evidence type="ECO:0000256" key="12">
    <source>
        <dbReference type="SAM" id="Phobius"/>
    </source>
</evidence>
<keyword evidence="7" id="KW-0333">Golgi apparatus</keyword>
<evidence type="ECO:0000256" key="1">
    <source>
        <dbReference type="ARBA" id="ARBA00004409"/>
    </source>
</evidence>
<evidence type="ECO:0000256" key="10">
    <source>
        <dbReference type="ARBA" id="ARBA00073343"/>
    </source>
</evidence>
<evidence type="ECO:0000256" key="3">
    <source>
        <dbReference type="ARBA" id="ARBA00022448"/>
    </source>
</evidence>
<name>K0KP56_WICCF</name>
<dbReference type="AlphaFoldDB" id="K0KP56"/>
<dbReference type="InterPro" id="IPR048036">
    <property type="entry name" value="Tlg1p-like_N"/>
</dbReference>
<feature type="coiled-coil region" evidence="11">
    <location>
        <begin position="33"/>
        <end position="91"/>
    </location>
</feature>
<reference evidence="14 15" key="1">
    <citation type="journal article" date="2012" name="Eukaryot. Cell">
        <title>Draft genome sequence of Wickerhamomyces ciferrii NRRL Y-1031 F-60-10.</title>
        <authorList>
            <person name="Schneider J."/>
            <person name="Andrea H."/>
            <person name="Blom J."/>
            <person name="Jaenicke S."/>
            <person name="Ruckert C."/>
            <person name="Schorsch C."/>
            <person name="Szczepanowski R."/>
            <person name="Farwick M."/>
            <person name="Goesmann A."/>
            <person name="Puhler A."/>
            <person name="Schaffer S."/>
            <person name="Tauch A."/>
            <person name="Kohler T."/>
            <person name="Brinkrolf K."/>
        </authorList>
    </citation>
    <scope>NUCLEOTIDE SEQUENCE [LARGE SCALE GENOMIC DNA]</scope>
    <source>
        <strain evidence="15">ATCC 14091 / BCRC 22168 / CBS 111 / JCM 3599 / NBRC 0793 / NRRL Y-1031 F-60-10</strain>
    </source>
</reference>
<dbReference type="CDD" id="cd15851">
    <property type="entry name" value="SNARE_Syntaxin6"/>
    <property type="match status" value="1"/>
</dbReference>
<dbReference type="HOGENOM" id="CLU_061883_0_2_1"/>